<dbReference type="Proteomes" id="UP001500943">
    <property type="component" value="Unassembled WGS sequence"/>
</dbReference>
<reference evidence="2" key="1">
    <citation type="journal article" date="2019" name="Int. J. Syst. Evol. Microbiol.">
        <title>The Global Catalogue of Microorganisms (GCM) 10K type strain sequencing project: providing services to taxonomists for standard genome sequencing and annotation.</title>
        <authorList>
            <consortium name="The Broad Institute Genomics Platform"/>
            <consortium name="The Broad Institute Genome Sequencing Center for Infectious Disease"/>
            <person name="Wu L."/>
            <person name="Ma J."/>
        </authorList>
    </citation>
    <scope>NUCLEOTIDE SEQUENCE [LARGE SCALE GENOMIC DNA]</scope>
    <source>
        <strain evidence="2">JCM 12762</strain>
    </source>
</reference>
<sequence>MKGRPTAVDEELTTHFARFLDLQASLSDTHVREQRSPAAKSSSLGLDDAATNPVQISHFVSYCLMQAVDMANSMRAMILREDGSLEVPVMALYPLVRAQIEGASMAAWVLAPPDRRTRILRRLQAGHDELTQDAALVRSSLGGKSATETSHVLRMEAQRQKAHKLHLRAVAAAQGIDPKEYENSRPSWETIVREAGEALGIENCKLVMMWRLASGFTHPSQRRGAIGLAHSSPEIDGNIVRSVLSARTDFTLTIIAISHRATDAALNKWHSAKVIH</sequence>
<organism evidence="1 2">
    <name type="scientific">Rhodoglobus aureus</name>
    <dbReference type="NCBI Taxonomy" id="191497"/>
    <lineage>
        <taxon>Bacteria</taxon>
        <taxon>Bacillati</taxon>
        <taxon>Actinomycetota</taxon>
        <taxon>Actinomycetes</taxon>
        <taxon>Micrococcales</taxon>
        <taxon>Microbacteriaceae</taxon>
        <taxon>Rhodoglobus</taxon>
    </lineage>
</organism>
<comment type="caution">
    <text evidence="1">The sequence shown here is derived from an EMBL/GenBank/DDBJ whole genome shotgun (WGS) entry which is preliminary data.</text>
</comment>
<gene>
    <name evidence="1" type="ORF">GCM10009655_23190</name>
</gene>
<accession>A0ABP4GFB2</accession>
<evidence type="ECO:0000313" key="2">
    <source>
        <dbReference type="Proteomes" id="UP001500943"/>
    </source>
</evidence>
<proteinExistence type="predicted"/>
<dbReference type="EMBL" id="BAAAKW010000048">
    <property type="protein sequence ID" value="GAA1223325.1"/>
    <property type="molecule type" value="Genomic_DNA"/>
</dbReference>
<evidence type="ECO:0000313" key="1">
    <source>
        <dbReference type="EMBL" id="GAA1223325.1"/>
    </source>
</evidence>
<dbReference type="RefSeq" id="WP_343926038.1">
    <property type="nucleotide sequence ID" value="NZ_BAAAKW010000048.1"/>
</dbReference>
<name>A0ABP4GFB2_9MICO</name>
<keyword evidence="2" id="KW-1185">Reference proteome</keyword>
<protein>
    <submittedName>
        <fullName evidence="1">Uncharacterized protein</fullName>
    </submittedName>
</protein>